<evidence type="ECO:0000313" key="6">
    <source>
        <dbReference type="Proteomes" id="UP000231279"/>
    </source>
</evidence>
<name>A0A2G9HLV4_9LAMI</name>
<keyword evidence="2 5" id="KW-0378">Hydrolase</keyword>
<dbReference type="AlphaFoldDB" id="A0A2G9HLV4"/>
<evidence type="ECO:0000256" key="3">
    <source>
        <dbReference type="ARBA" id="ARBA00023295"/>
    </source>
</evidence>
<dbReference type="PANTHER" id="PTHR10353">
    <property type="entry name" value="GLYCOSYL HYDROLASE"/>
    <property type="match status" value="1"/>
</dbReference>
<reference evidence="6" key="1">
    <citation type="journal article" date="2018" name="Gigascience">
        <title>Genome assembly of the Pink Ipe (Handroanthus impetiginosus, Bignoniaceae), a highly valued, ecologically keystone Neotropical timber forest tree.</title>
        <authorList>
            <person name="Silva-Junior O.B."/>
            <person name="Grattapaglia D."/>
            <person name="Novaes E."/>
            <person name="Collevatti R.G."/>
        </authorList>
    </citation>
    <scope>NUCLEOTIDE SEQUENCE [LARGE SCALE GENOMIC DNA]</scope>
    <source>
        <strain evidence="6">cv. UFG-1</strain>
    </source>
</reference>
<dbReference type="GO" id="GO:0050247">
    <property type="term" value="F:raucaffricine beta-glucosidase activity"/>
    <property type="evidence" value="ECO:0007669"/>
    <property type="project" value="UniProtKB-EC"/>
</dbReference>
<evidence type="ECO:0000256" key="4">
    <source>
        <dbReference type="RuleBase" id="RU003690"/>
    </source>
</evidence>
<accession>A0A2G9HLV4</accession>
<dbReference type="OrthoDB" id="65569at2759"/>
<dbReference type="EMBL" id="NKXS01001450">
    <property type="protein sequence ID" value="PIN18501.1"/>
    <property type="molecule type" value="Genomic_DNA"/>
</dbReference>
<dbReference type="InterPro" id="IPR017853">
    <property type="entry name" value="GH"/>
</dbReference>
<dbReference type="EC" id="3.2.1.125" evidence="5"/>
<dbReference type="SUPFAM" id="SSF51445">
    <property type="entry name" value="(Trans)glycosidases"/>
    <property type="match status" value="2"/>
</dbReference>
<evidence type="ECO:0000256" key="2">
    <source>
        <dbReference type="ARBA" id="ARBA00022801"/>
    </source>
</evidence>
<sequence length="654" mass="75120">MGEYENDLAIVNPTVQHAIFRCHDHSNLRRYDFPEGFIFGTGTSAYQAEGAAAVDGRGPSIWDDFTLRDPGRITDGSNGNVAVDMYNRYKEDIRTMKAMGLDAYRFSISWPRILPGGRCSAGINRKGIDYYNDLIDTIIAHGMQPCVTLFHWDLPDCLQKEYDGFLSKNIVTDFREFVELCFWEFGDRVKWWTTINEPGTYAVHGYVRGTFPPGKASCPLHRALRNLPAHRIDQDPDAIVHTTESYFDVKYTKYDKSDPAKDVYTVARNLLLAHAAAVHLYKTKFEVFQKGQIGIVLNSHWHVPLNEHSHTDRAAARRAVDFMLGWFLNPVLYGCYPQSMIDSVPPENLAHFTYCESEMLRGQIGIVLNSHWHVPLNEHSHSDRAAARRAVDFMLGWFLNPVLYGSYPQSMIDSVPPENLAYFTYCESEMLRGSTDYVGLNYYTTNYVTFDPCPKGVGYDADQKLKFETKRNGKPIGESTGSSWLKIVPWGIYEHLVYLKKTYPELPPIYITENGTIYAVLVCIRIYFPFQGVSDKNDFKLTAKEACVDSTRTKYHQDHLAYILKAIKEAKVDVRGYFIWSWCDNFEWVEGYKVRFGITYIDFMNNQTRYPKESAVWFAQFLKGRKKIIPLSTKRQIEGDSESVPEKRSKALEE</sequence>
<proteinExistence type="inferred from homology"/>
<protein>
    <submittedName>
        <fullName evidence="5">Raucaffricine beta-glucosidase</fullName>
        <ecNumber evidence="5">3.2.1.125</ecNumber>
    </submittedName>
</protein>
<evidence type="ECO:0000313" key="5">
    <source>
        <dbReference type="EMBL" id="PIN18501.1"/>
    </source>
</evidence>
<dbReference type="PROSITE" id="PS00653">
    <property type="entry name" value="GLYCOSYL_HYDROL_F1_2"/>
    <property type="match status" value="1"/>
</dbReference>
<dbReference type="GO" id="GO:0005975">
    <property type="term" value="P:carbohydrate metabolic process"/>
    <property type="evidence" value="ECO:0007669"/>
    <property type="project" value="InterPro"/>
</dbReference>
<gene>
    <name evidence="5" type="ORF">CDL12_08829</name>
</gene>
<dbReference type="PRINTS" id="PR00131">
    <property type="entry name" value="GLHYDRLASE1"/>
</dbReference>
<dbReference type="PANTHER" id="PTHR10353:SF137">
    <property type="entry name" value="MYROSINASE 3-RELATED"/>
    <property type="match status" value="1"/>
</dbReference>
<keyword evidence="6" id="KW-1185">Reference proteome</keyword>
<dbReference type="Gene3D" id="3.20.20.80">
    <property type="entry name" value="Glycosidases"/>
    <property type="match status" value="2"/>
</dbReference>
<comment type="similarity">
    <text evidence="1 4">Belongs to the glycosyl hydrolase 1 family.</text>
</comment>
<comment type="caution">
    <text evidence="5">The sequence shown here is derived from an EMBL/GenBank/DDBJ whole genome shotgun (WGS) entry which is preliminary data.</text>
</comment>
<dbReference type="InterPro" id="IPR001360">
    <property type="entry name" value="Glyco_hydro_1"/>
</dbReference>
<dbReference type="Proteomes" id="UP000231279">
    <property type="component" value="Unassembled WGS sequence"/>
</dbReference>
<dbReference type="InterPro" id="IPR033132">
    <property type="entry name" value="GH_1_N_CS"/>
</dbReference>
<dbReference type="Pfam" id="PF00232">
    <property type="entry name" value="Glyco_hydro_1"/>
    <property type="match status" value="2"/>
</dbReference>
<evidence type="ECO:0000256" key="1">
    <source>
        <dbReference type="ARBA" id="ARBA00010838"/>
    </source>
</evidence>
<dbReference type="STRING" id="429701.A0A2G9HLV4"/>
<keyword evidence="3 5" id="KW-0326">Glycosidase</keyword>
<organism evidence="5 6">
    <name type="scientific">Handroanthus impetiginosus</name>
    <dbReference type="NCBI Taxonomy" id="429701"/>
    <lineage>
        <taxon>Eukaryota</taxon>
        <taxon>Viridiplantae</taxon>
        <taxon>Streptophyta</taxon>
        <taxon>Embryophyta</taxon>
        <taxon>Tracheophyta</taxon>
        <taxon>Spermatophyta</taxon>
        <taxon>Magnoliopsida</taxon>
        <taxon>eudicotyledons</taxon>
        <taxon>Gunneridae</taxon>
        <taxon>Pentapetalae</taxon>
        <taxon>asterids</taxon>
        <taxon>lamiids</taxon>
        <taxon>Lamiales</taxon>
        <taxon>Bignoniaceae</taxon>
        <taxon>Crescentiina</taxon>
        <taxon>Tabebuia alliance</taxon>
        <taxon>Handroanthus</taxon>
    </lineage>
</organism>